<keyword evidence="6 7" id="KW-0511">Multifunctional enzyme</keyword>
<evidence type="ECO:0000313" key="10">
    <source>
        <dbReference type="EMBL" id="BDX07379.1"/>
    </source>
</evidence>
<comment type="catalytic activity">
    <reaction evidence="7">
        <text>[glutamine synthetase]-L-tyrosine + ATP = [glutamine synthetase]-O(4)-(5'-adenylyl)-L-tyrosine + diphosphate</text>
        <dbReference type="Rhea" id="RHEA:18589"/>
        <dbReference type="Rhea" id="RHEA-COMP:10660"/>
        <dbReference type="Rhea" id="RHEA-COMP:10661"/>
        <dbReference type="ChEBI" id="CHEBI:30616"/>
        <dbReference type="ChEBI" id="CHEBI:33019"/>
        <dbReference type="ChEBI" id="CHEBI:46858"/>
        <dbReference type="ChEBI" id="CHEBI:83624"/>
        <dbReference type="EC" id="2.7.7.42"/>
    </reaction>
</comment>
<dbReference type="InterPro" id="IPR023057">
    <property type="entry name" value="GlnE"/>
</dbReference>
<keyword evidence="5 7" id="KW-0460">Magnesium</keyword>
<sequence>MLIEQHGDQVWQNLSDSCQKKLHCAFSLSDFVARQLLHHPQWIEACVDADLSVNFYEELAEQLKDVTDEASFHRALRHFRHKAMVSIALADVLNLQSIESSLNQVSRLADALIMQAYQWLYRQFCTKYATPMVNGKALPMLIIGMGKLGGKELNFSSDIDLIFSYPENGELHYRNKSMEFQQFFTKLAQKLIAALHQTSVDGQVFRVDMRLRPFGESGPLVASFGALETYYEQQGREWERYAMVKGRVLNPRSEFSEELQTILRPFVYRRYIDFSVLESLRKMKQLIRQEVRRRNLTANIKLGSGGIREIEFIVQSIQLTRGGREPALQERHLLSLLNTFQMQQTLPLQDVEILQSAYLFLRKLEHCLQQFDDQQTQELPDDELSRARLAWIMGCENWTALVTQINHIMASVAEQFDAQIGESPEDEEEQQTPLNDLWHLDLAQDEALQLLSELGDLAETEKLYQQIIFYKQEFLKKPIGARGRESLDLLMPRLLNACLKHCCHSDTDNAILIDRVLQIISAILKRTAYLELLLENEGAMMQLIRLSSQSEWVAEQLHRFPLLLDELLNPQALYNPTPLAQYPDLLRQSLLRIPEEDLEQQMEALRQFKLSHQLRIAAADLQDTLPVMKVSDHLTCLAETIIAEVLNSAWHQMTEKYGYPDCANDDHRRFLVVGYGKLGGIELGYSSDLDLVFLHDCNSTLDTSGPKQIDSRQFYAKLAQRIMHLFNTKTASGELYEVDMRLRPSGNSGLLVSNIESFLQYQLEEAWTWEHQALVRSRAIAGDETLKSRFNDIRRQILRLPREEPELLKDVVQMRHKMREHLDKSSAQLVDIKQGQGTIADIEFLTQYWTLLHASRFEQIAVWSDNVRIIESLNSCEVIDKSWCQKLTNAYLALRNLAHQKALEGRENLLTADQLKEHRLNVINIWNKVFEEQ</sequence>
<dbReference type="Proteomes" id="UP001333710">
    <property type="component" value="Chromosome"/>
</dbReference>
<evidence type="ECO:0000256" key="7">
    <source>
        <dbReference type="HAMAP-Rule" id="MF_00802"/>
    </source>
</evidence>
<dbReference type="GO" id="GO:0008882">
    <property type="term" value="F:[glutamate-ammonia-ligase] adenylyltransferase activity"/>
    <property type="evidence" value="ECO:0007669"/>
    <property type="project" value="UniProtKB-UniRule"/>
</dbReference>
<dbReference type="InterPro" id="IPR005190">
    <property type="entry name" value="GlnE_rpt_dom"/>
</dbReference>
<dbReference type="HAMAP" id="MF_00802">
    <property type="entry name" value="GlnE"/>
    <property type="match status" value="1"/>
</dbReference>
<comment type="function">
    <text evidence="7">Involved in the regulation of glutamine synthetase GlnA, a key enzyme in the process to assimilate ammonia. When cellular nitrogen levels are high, the C-terminal adenylyl transferase (AT) inactivates GlnA by covalent transfer of an adenylyl group from ATP to specific tyrosine residue of GlnA, thus reducing its activity. Conversely, when nitrogen levels are low, the N-terminal adenylyl removase (AR) activates GlnA by removing the adenylyl group by phosphorolysis, increasing its activity. The regulatory region of GlnE binds the signal transduction protein PII (GlnB) which indicates the nitrogen status of the cell.</text>
</comment>
<evidence type="ECO:0000256" key="5">
    <source>
        <dbReference type="ARBA" id="ARBA00022842"/>
    </source>
</evidence>
<organism evidence="10 11">
    <name type="scientific">Planctobacterium marinum</name>
    <dbReference type="NCBI Taxonomy" id="1631968"/>
    <lineage>
        <taxon>Bacteria</taxon>
        <taxon>Pseudomonadati</taxon>
        <taxon>Pseudomonadota</taxon>
        <taxon>Gammaproteobacteria</taxon>
        <taxon>Alteromonadales</taxon>
        <taxon>Alteromonadaceae</taxon>
        <taxon>Planctobacterium</taxon>
    </lineage>
</organism>
<evidence type="ECO:0000259" key="8">
    <source>
        <dbReference type="Pfam" id="PF03710"/>
    </source>
</evidence>
<dbReference type="EC" id="2.7.7.42" evidence="7"/>
<evidence type="ECO:0000256" key="4">
    <source>
        <dbReference type="ARBA" id="ARBA00022840"/>
    </source>
</evidence>
<dbReference type="Pfam" id="PF08335">
    <property type="entry name" value="GlnD_UR_UTase"/>
    <property type="match status" value="2"/>
</dbReference>
<dbReference type="PANTHER" id="PTHR30621:SF0">
    <property type="entry name" value="BIFUNCTIONAL GLUTAMINE SYNTHETASE ADENYLYLTRANSFERASE_ADENYLYL-REMOVING ENZYME"/>
    <property type="match status" value="1"/>
</dbReference>
<dbReference type="InterPro" id="IPR043519">
    <property type="entry name" value="NT_sf"/>
</dbReference>
<protein>
    <recommendedName>
        <fullName evidence="7">Bifunctional glutamine synthetase adenylyltransferase/adenylyl-removing enzyme</fullName>
    </recommendedName>
    <alternativeName>
        <fullName evidence="7">ATP:glutamine synthetase adenylyltransferase</fullName>
    </alternativeName>
    <alternativeName>
        <fullName evidence="7">ATase</fullName>
    </alternativeName>
    <domain>
        <recommendedName>
            <fullName evidence="7">Glutamine synthetase adenylyl-L-tyrosine phosphorylase</fullName>
            <ecNumber evidence="7">2.7.7.89</ecNumber>
        </recommendedName>
        <alternativeName>
            <fullName evidence="7">Adenylyl removase</fullName>
            <shortName evidence="7">AR</shortName>
            <shortName evidence="7">AT-N</shortName>
        </alternativeName>
    </domain>
    <domain>
        <recommendedName>
            <fullName evidence="7">Glutamine synthetase adenylyl transferase</fullName>
            <ecNumber evidence="7">2.7.7.42</ecNumber>
        </recommendedName>
        <alternativeName>
            <fullName evidence="7">Adenylyl transferase</fullName>
            <shortName evidence="7">AT</shortName>
            <shortName evidence="7">AT-C</shortName>
        </alternativeName>
    </domain>
</protein>
<evidence type="ECO:0000313" key="11">
    <source>
        <dbReference type="Proteomes" id="UP001333710"/>
    </source>
</evidence>
<dbReference type="PANTHER" id="PTHR30621">
    <property type="entry name" value="GLUTAMINE SYNTHETASE ADENYLYLTRANSFERASE"/>
    <property type="match status" value="1"/>
</dbReference>
<feature type="region of interest" description="Adenylyl removase" evidence="7">
    <location>
        <begin position="1"/>
        <end position="425"/>
    </location>
</feature>
<dbReference type="GO" id="GO:0005524">
    <property type="term" value="F:ATP binding"/>
    <property type="evidence" value="ECO:0007669"/>
    <property type="project" value="UniProtKB-UniRule"/>
</dbReference>
<comment type="similarity">
    <text evidence="7">Belongs to the GlnE family.</text>
</comment>
<dbReference type="Gene3D" id="3.30.460.10">
    <property type="entry name" value="Beta Polymerase, domain 2"/>
    <property type="match status" value="2"/>
</dbReference>
<feature type="domain" description="Glutamate-ammonia ligase adenylyltransferase repeated" evidence="8">
    <location>
        <begin position="541"/>
        <end position="791"/>
    </location>
</feature>
<keyword evidence="4 7" id="KW-0067">ATP-binding</keyword>
<reference evidence="10" key="1">
    <citation type="submission" date="2023-01" db="EMBL/GenBank/DDBJ databases">
        <title>Complete genome sequence of Planctobacterium marinum strain Dej080120_11.</title>
        <authorList>
            <person name="Ueki S."/>
            <person name="Maruyama F."/>
        </authorList>
    </citation>
    <scope>NUCLEOTIDE SEQUENCE</scope>
    <source>
        <strain evidence="10">Dej080120_11</strain>
    </source>
</reference>
<dbReference type="GO" id="GO:0000820">
    <property type="term" value="P:regulation of glutamine family amino acid metabolic process"/>
    <property type="evidence" value="ECO:0007669"/>
    <property type="project" value="UniProtKB-UniRule"/>
</dbReference>
<dbReference type="GO" id="GO:0047388">
    <property type="term" value="F:[glutamine synthetase]-adenylyl-L-tyrosine phosphorylase activity"/>
    <property type="evidence" value="ECO:0007669"/>
    <property type="project" value="UniProtKB-EC"/>
</dbReference>
<dbReference type="EC" id="2.7.7.89" evidence="7"/>
<feature type="domain" description="Glutamate-ammonia ligase adenylyltransferase repeated" evidence="8">
    <location>
        <begin position="21"/>
        <end position="257"/>
    </location>
</feature>
<dbReference type="InterPro" id="IPR013546">
    <property type="entry name" value="PII_UdlTrfase/GS_AdlTrfase"/>
</dbReference>
<dbReference type="FunFam" id="1.20.120.330:FF:000005">
    <property type="entry name" value="Bifunctional glutamine synthetase adenylyltransferase/adenylyl-removing enzyme"/>
    <property type="match status" value="1"/>
</dbReference>
<proteinExistence type="inferred from homology"/>
<dbReference type="SUPFAM" id="SSF81593">
    <property type="entry name" value="Nucleotidyltransferase substrate binding subunit/domain"/>
    <property type="match status" value="2"/>
</dbReference>
<evidence type="ECO:0000256" key="6">
    <source>
        <dbReference type="ARBA" id="ARBA00023268"/>
    </source>
</evidence>
<feature type="domain" description="PII-uridylyltransferase/Glutamine-synthetase adenylyltransferase" evidence="9">
    <location>
        <begin position="281"/>
        <end position="417"/>
    </location>
</feature>
<dbReference type="Gene3D" id="1.20.120.330">
    <property type="entry name" value="Nucleotidyltransferases domain 2"/>
    <property type="match status" value="2"/>
</dbReference>
<dbReference type="GO" id="GO:0000287">
    <property type="term" value="F:magnesium ion binding"/>
    <property type="evidence" value="ECO:0007669"/>
    <property type="project" value="UniProtKB-UniRule"/>
</dbReference>
<keyword evidence="1 7" id="KW-0808">Transferase</keyword>
<dbReference type="NCBIfam" id="NF008292">
    <property type="entry name" value="PRK11072.1"/>
    <property type="match status" value="1"/>
</dbReference>
<dbReference type="KEGG" id="pmaw:MACH26_29000"/>
<gene>
    <name evidence="7 10" type="primary">glnE</name>
    <name evidence="10" type="ORF">MACH26_29000</name>
</gene>
<dbReference type="Gene3D" id="1.20.120.1510">
    <property type="match status" value="1"/>
</dbReference>
<keyword evidence="2 7" id="KW-0548">Nucleotidyltransferase</keyword>
<dbReference type="Gene3D" id="1.10.4050.10">
    <property type="entry name" value="Glutamine synthase adenylyltransferase GlnE"/>
    <property type="match status" value="1"/>
</dbReference>
<keyword evidence="3 7" id="KW-0547">Nucleotide-binding</keyword>
<feature type="region of interest" description="Adenylyl transferase" evidence="7">
    <location>
        <begin position="434"/>
        <end position="933"/>
    </location>
</feature>
<dbReference type="FunFam" id="3.30.460.10:FF:000009">
    <property type="entry name" value="Bifunctional glutamine synthetase adenylyltransferase/adenylyl-removing enzyme"/>
    <property type="match status" value="1"/>
</dbReference>
<dbReference type="CDD" id="cd05401">
    <property type="entry name" value="NT_GlnE_GlnD_like"/>
    <property type="match status" value="2"/>
</dbReference>
<dbReference type="AlphaFoldDB" id="A0AA48HSW1"/>
<accession>A0AA48HSW1</accession>
<comment type="catalytic activity">
    <reaction evidence="7">
        <text>[glutamine synthetase]-O(4)-(5'-adenylyl)-L-tyrosine + phosphate = [glutamine synthetase]-L-tyrosine + ADP</text>
        <dbReference type="Rhea" id="RHEA:43716"/>
        <dbReference type="Rhea" id="RHEA-COMP:10660"/>
        <dbReference type="Rhea" id="RHEA-COMP:10661"/>
        <dbReference type="ChEBI" id="CHEBI:43474"/>
        <dbReference type="ChEBI" id="CHEBI:46858"/>
        <dbReference type="ChEBI" id="CHEBI:83624"/>
        <dbReference type="ChEBI" id="CHEBI:456216"/>
        <dbReference type="EC" id="2.7.7.89"/>
    </reaction>
</comment>
<dbReference type="SUPFAM" id="SSF81301">
    <property type="entry name" value="Nucleotidyltransferase"/>
    <property type="match status" value="2"/>
</dbReference>
<dbReference type="GO" id="GO:0005829">
    <property type="term" value="C:cytosol"/>
    <property type="evidence" value="ECO:0007669"/>
    <property type="project" value="TreeGrafter"/>
</dbReference>
<dbReference type="EMBL" id="AP027272">
    <property type="protein sequence ID" value="BDX07379.1"/>
    <property type="molecule type" value="Genomic_DNA"/>
</dbReference>
<evidence type="ECO:0000256" key="1">
    <source>
        <dbReference type="ARBA" id="ARBA00022679"/>
    </source>
</evidence>
<feature type="domain" description="PII-uridylyltransferase/Glutamine-synthetase adenylyltransferase" evidence="9">
    <location>
        <begin position="814"/>
        <end position="900"/>
    </location>
</feature>
<evidence type="ECO:0000256" key="3">
    <source>
        <dbReference type="ARBA" id="ARBA00022741"/>
    </source>
</evidence>
<keyword evidence="11" id="KW-1185">Reference proteome</keyword>
<evidence type="ECO:0000256" key="2">
    <source>
        <dbReference type="ARBA" id="ARBA00022695"/>
    </source>
</evidence>
<name>A0AA48HSW1_9ALTE</name>
<evidence type="ECO:0000259" key="9">
    <source>
        <dbReference type="Pfam" id="PF08335"/>
    </source>
</evidence>
<comment type="cofactor">
    <cofactor evidence="7">
        <name>Mg(2+)</name>
        <dbReference type="ChEBI" id="CHEBI:18420"/>
    </cofactor>
</comment>
<dbReference type="Pfam" id="PF03710">
    <property type="entry name" value="GlnE"/>
    <property type="match status" value="2"/>
</dbReference>